<feature type="domain" description="Histidine kinase" evidence="14">
    <location>
        <begin position="258"/>
        <end position="476"/>
    </location>
</feature>
<evidence type="ECO:0000256" key="11">
    <source>
        <dbReference type="ARBA" id="ARBA00023012"/>
    </source>
</evidence>
<keyword evidence="16" id="KW-1185">Reference proteome</keyword>
<dbReference type="PANTHER" id="PTHR43711">
    <property type="entry name" value="TWO-COMPONENT HISTIDINE KINASE"/>
    <property type="match status" value="1"/>
</dbReference>
<evidence type="ECO:0000256" key="5">
    <source>
        <dbReference type="ARBA" id="ARBA00022475"/>
    </source>
</evidence>
<dbReference type="InterPro" id="IPR003594">
    <property type="entry name" value="HATPase_dom"/>
</dbReference>
<dbReference type="InterPro" id="IPR036890">
    <property type="entry name" value="HATPase_C_sf"/>
</dbReference>
<dbReference type="SUPFAM" id="SSF55874">
    <property type="entry name" value="ATPase domain of HSP90 chaperone/DNA topoisomerase II/histidine kinase"/>
    <property type="match status" value="1"/>
</dbReference>
<dbReference type="RefSeq" id="WP_146562434.1">
    <property type="nucleotide sequence ID" value="NZ_SIHJ01000001.1"/>
</dbReference>
<dbReference type="EMBL" id="SIHJ01000001">
    <property type="protein sequence ID" value="TWT35919.1"/>
    <property type="molecule type" value="Genomic_DNA"/>
</dbReference>
<dbReference type="OrthoDB" id="9813151at2"/>
<dbReference type="GO" id="GO:0005524">
    <property type="term" value="F:ATP binding"/>
    <property type="evidence" value="ECO:0007669"/>
    <property type="project" value="UniProtKB-KW"/>
</dbReference>
<keyword evidence="9 15" id="KW-0418">Kinase</keyword>
<keyword evidence="11" id="KW-0902">Two-component regulatory system</keyword>
<dbReference type="EC" id="2.7.13.3" evidence="4"/>
<keyword evidence="7 15" id="KW-0808">Transferase</keyword>
<protein>
    <recommendedName>
        <fullName evidence="4">histidine kinase</fullName>
        <ecNumber evidence="4">2.7.13.3</ecNumber>
    </recommendedName>
</protein>
<dbReference type="CDD" id="cd00082">
    <property type="entry name" value="HisKA"/>
    <property type="match status" value="1"/>
</dbReference>
<dbReference type="InterPro" id="IPR035965">
    <property type="entry name" value="PAS-like_dom_sf"/>
</dbReference>
<feature type="transmembrane region" description="Helical" evidence="13">
    <location>
        <begin position="43"/>
        <end position="64"/>
    </location>
</feature>
<evidence type="ECO:0000256" key="4">
    <source>
        <dbReference type="ARBA" id="ARBA00012438"/>
    </source>
</evidence>
<evidence type="ECO:0000256" key="13">
    <source>
        <dbReference type="SAM" id="Phobius"/>
    </source>
</evidence>
<evidence type="ECO:0000256" key="9">
    <source>
        <dbReference type="ARBA" id="ARBA00022777"/>
    </source>
</evidence>
<dbReference type="Pfam" id="PF00512">
    <property type="entry name" value="HisKA"/>
    <property type="match status" value="1"/>
</dbReference>
<name>A0A5C5VDE1_9BACT</name>
<dbReference type="InterPro" id="IPR000014">
    <property type="entry name" value="PAS"/>
</dbReference>
<keyword evidence="12 13" id="KW-0472">Membrane</keyword>
<keyword evidence="8" id="KW-0547">Nucleotide-binding</keyword>
<dbReference type="SMART" id="SM00387">
    <property type="entry name" value="HATPase_c"/>
    <property type="match status" value="1"/>
</dbReference>
<evidence type="ECO:0000256" key="2">
    <source>
        <dbReference type="ARBA" id="ARBA00004236"/>
    </source>
</evidence>
<dbReference type="Gene3D" id="1.10.287.130">
    <property type="match status" value="1"/>
</dbReference>
<dbReference type="FunFam" id="1.10.287.130:FF:000001">
    <property type="entry name" value="Two-component sensor histidine kinase"/>
    <property type="match status" value="1"/>
</dbReference>
<evidence type="ECO:0000256" key="1">
    <source>
        <dbReference type="ARBA" id="ARBA00000085"/>
    </source>
</evidence>
<dbReference type="InterPro" id="IPR050736">
    <property type="entry name" value="Sensor_HK_Regulatory"/>
</dbReference>
<keyword evidence="5" id="KW-1003">Cell membrane</keyword>
<dbReference type="InterPro" id="IPR004358">
    <property type="entry name" value="Sig_transdc_His_kin-like_C"/>
</dbReference>
<keyword evidence="10" id="KW-0067">ATP-binding</keyword>
<dbReference type="GO" id="GO:0045121">
    <property type="term" value="C:membrane raft"/>
    <property type="evidence" value="ECO:0007669"/>
    <property type="project" value="UniProtKB-SubCell"/>
</dbReference>
<reference evidence="15 16" key="1">
    <citation type="submission" date="2019-02" db="EMBL/GenBank/DDBJ databases">
        <title>Deep-cultivation of Planctomycetes and their phenomic and genomic characterization uncovers novel biology.</title>
        <authorList>
            <person name="Wiegand S."/>
            <person name="Jogler M."/>
            <person name="Boedeker C."/>
            <person name="Pinto D."/>
            <person name="Vollmers J."/>
            <person name="Rivas-Marin E."/>
            <person name="Kohn T."/>
            <person name="Peeters S.H."/>
            <person name="Heuer A."/>
            <person name="Rast P."/>
            <person name="Oberbeckmann S."/>
            <person name="Bunk B."/>
            <person name="Jeske O."/>
            <person name="Meyerdierks A."/>
            <person name="Storesund J.E."/>
            <person name="Kallscheuer N."/>
            <person name="Luecker S."/>
            <person name="Lage O.M."/>
            <person name="Pohl T."/>
            <person name="Merkel B.J."/>
            <person name="Hornburger P."/>
            <person name="Mueller R.-W."/>
            <person name="Bruemmer F."/>
            <person name="Labrenz M."/>
            <person name="Spormann A.M."/>
            <person name="Op Den Camp H."/>
            <person name="Overmann J."/>
            <person name="Amann R."/>
            <person name="Jetten M.S.M."/>
            <person name="Mascher T."/>
            <person name="Medema M.H."/>
            <person name="Devos D.P."/>
            <person name="Kaster A.-K."/>
            <person name="Ovreas L."/>
            <person name="Rohde M."/>
            <person name="Galperin M.Y."/>
            <person name="Jogler C."/>
        </authorList>
    </citation>
    <scope>NUCLEOTIDE SEQUENCE [LARGE SCALE GENOMIC DNA]</scope>
    <source>
        <strain evidence="15 16">KOR34</strain>
    </source>
</reference>
<dbReference type="PROSITE" id="PS50109">
    <property type="entry name" value="HIS_KIN"/>
    <property type="match status" value="1"/>
</dbReference>
<comment type="caution">
    <text evidence="15">The sequence shown here is derived from an EMBL/GenBank/DDBJ whole genome shotgun (WGS) entry which is preliminary data.</text>
</comment>
<dbReference type="GO" id="GO:0000155">
    <property type="term" value="F:phosphorelay sensor kinase activity"/>
    <property type="evidence" value="ECO:0007669"/>
    <property type="project" value="InterPro"/>
</dbReference>
<comment type="catalytic activity">
    <reaction evidence="1">
        <text>ATP + protein L-histidine = ADP + protein N-phospho-L-histidine.</text>
        <dbReference type="EC" id="2.7.13.3"/>
    </reaction>
</comment>
<dbReference type="GO" id="GO:0005886">
    <property type="term" value="C:plasma membrane"/>
    <property type="evidence" value="ECO:0007669"/>
    <property type="project" value="UniProtKB-SubCell"/>
</dbReference>
<keyword evidence="13" id="KW-1133">Transmembrane helix</keyword>
<evidence type="ECO:0000256" key="12">
    <source>
        <dbReference type="ARBA" id="ARBA00023136"/>
    </source>
</evidence>
<dbReference type="SUPFAM" id="SSF55785">
    <property type="entry name" value="PYP-like sensor domain (PAS domain)"/>
    <property type="match status" value="1"/>
</dbReference>
<evidence type="ECO:0000256" key="7">
    <source>
        <dbReference type="ARBA" id="ARBA00022679"/>
    </source>
</evidence>
<dbReference type="SUPFAM" id="SSF47384">
    <property type="entry name" value="Homodimeric domain of signal transducing histidine kinase"/>
    <property type="match status" value="1"/>
</dbReference>
<dbReference type="InterPro" id="IPR013656">
    <property type="entry name" value="PAS_4"/>
</dbReference>
<dbReference type="Pfam" id="PF02518">
    <property type="entry name" value="HATPase_c"/>
    <property type="match status" value="1"/>
</dbReference>
<dbReference type="CDD" id="cd00130">
    <property type="entry name" value="PAS"/>
    <property type="match status" value="1"/>
</dbReference>
<dbReference type="InterPro" id="IPR036097">
    <property type="entry name" value="HisK_dim/P_sf"/>
</dbReference>
<dbReference type="Pfam" id="PF08448">
    <property type="entry name" value="PAS_4"/>
    <property type="match status" value="1"/>
</dbReference>
<comment type="subcellular location">
    <subcellularLocation>
        <location evidence="2">Cell membrane</location>
    </subcellularLocation>
    <subcellularLocation>
        <location evidence="3">Membrane raft</location>
        <topology evidence="3">Multi-pass membrane protein</topology>
    </subcellularLocation>
</comment>
<organism evidence="15 16">
    <name type="scientific">Posidoniimonas corsicana</name>
    <dbReference type="NCBI Taxonomy" id="1938618"/>
    <lineage>
        <taxon>Bacteria</taxon>
        <taxon>Pseudomonadati</taxon>
        <taxon>Planctomycetota</taxon>
        <taxon>Planctomycetia</taxon>
        <taxon>Pirellulales</taxon>
        <taxon>Lacipirellulaceae</taxon>
        <taxon>Posidoniimonas</taxon>
    </lineage>
</organism>
<dbReference type="FunFam" id="3.30.565.10:FF:000023">
    <property type="entry name" value="PAS domain-containing sensor histidine kinase"/>
    <property type="match status" value="1"/>
</dbReference>
<dbReference type="AlphaFoldDB" id="A0A5C5VDE1"/>
<dbReference type="InterPro" id="IPR005467">
    <property type="entry name" value="His_kinase_dom"/>
</dbReference>
<dbReference type="Proteomes" id="UP000316714">
    <property type="component" value="Unassembled WGS sequence"/>
</dbReference>
<proteinExistence type="predicted"/>
<evidence type="ECO:0000256" key="6">
    <source>
        <dbReference type="ARBA" id="ARBA00022553"/>
    </source>
</evidence>
<dbReference type="Gene3D" id="3.30.565.10">
    <property type="entry name" value="Histidine kinase-like ATPase, C-terminal domain"/>
    <property type="match status" value="1"/>
</dbReference>
<evidence type="ECO:0000313" key="15">
    <source>
        <dbReference type="EMBL" id="TWT35919.1"/>
    </source>
</evidence>
<keyword evidence="13" id="KW-0812">Transmembrane</keyword>
<keyword evidence="6" id="KW-0597">Phosphoprotein</keyword>
<dbReference type="PANTHER" id="PTHR43711:SF1">
    <property type="entry name" value="HISTIDINE KINASE 1"/>
    <property type="match status" value="1"/>
</dbReference>
<gene>
    <name evidence="15" type="primary">yycG</name>
    <name evidence="15" type="ORF">KOR34_08160</name>
</gene>
<dbReference type="Gene3D" id="3.30.450.20">
    <property type="entry name" value="PAS domain"/>
    <property type="match status" value="1"/>
</dbReference>
<dbReference type="CDD" id="cd00075">
    <property type="entry name" value="HATPase"/>
    <property type="match status" value="1"/>
</dbReference>
<evidence type="ECO:0000256" key="10">
    <source>
        <dbReference type="ARBA" id="ARBA00022840"/>
    </source>
</evidence>
<accession>A0A5C5VDE1</accession>
<evidence type="ECO:0000259" key="14">
    <source>
        <dbReference type="PROSITE" id="PS50109"/>
    </source>
</evidence>
<feature type="transmembrane region" description="Helical" evidence="13">
    <location>
        <begin position="12"/>
        <end position="37"/>
    </location>
</feature>
<evidence type="ECO:0000313" key="16">
    <source>
        <dbReference type="Proteomes" id="UP000316714"/>
    </source>
</evidence>
<evidence type="ECO:0000256" key="3">
    <source>
        <dbReference type="ARBA" id="ARBA00004314"/>
    </source>
</evidence>
<dbReference type="PRINTS" id="PR00344">
    <property type="entry name" value="BCTRLSENSOR"/>
</dbReference>
<dbReference type="SMART" id="SM00388">
    <property type="entry name" value="HisKA"/>
    <property type="match status" value="1"/>
</dbReference>
<sequence length="478" mass="51601">MLTLRPRQMTGVTKAIGLHLAAVAVAVGAGIALSAMAAQASGVTLFIVAAMALGPLFAASYWGLRRLLRPTEVVERLLGGITDGVVAPHEMPQLGVASPAAAGWNVLTRQARKWFALSELEASVQRGLVEGGSEGGLEVLDCLTDGVATTDESGRILHCNQSFIAICGLLDAAGAKQTPLLDVAPLTDEARHRLNTSPDGLRLSFEFAASVGEQHRTLRVTRTPMSDADQALAGHAWTLRDVTQQRLAEDMRDRFLTTATHELRTPLANIRAYAESLATVEDIDPESQKRFYNIIQSEAVRLSQLVDDLLDVSRMQAGALAIDRREMDLARLVDEVTQKVDASMQEHCIDFRCELPPKYPKVYADKSKLAAAVVNLLGNAAKYTPDGGRVTFRVEASDNTLEFSVADTGIGIGPDELAHVFDRFFRSDDDRVREIPGSGLGLSLTQEIARLHGGELTVDSELNVGSIFRLTIPLEEAG</sequence>
<dbReference type="InterPro" id="IPR003661">
    <property type="entry name" value="HisK_dim/P_dom"/>
</dbReference>
<evidence type="ECO:0000256" key="8">
    <source>
        <dbReference type="ARBA" id="ARBA00022741"/>
    </source>
</evidence>